<organism evidence="1 2">
    <name type="scientific">Aerococcus sanguinicola</name>
    <dbReference type="NCBI Taxonomy" id="119206"/>
    <lineage>
        <taxon>Bacteria</taxon>
        <taxon>Bacillati</taxon>
        <taxon>Bacillota</taxon>
        <taxon>Bacilli</taxon>
        <taxon>Lactobacillales</taxon>
        <taxon>Aerococcaceae</taxon>
        <taxon>Aerococcus</taxon>
    </lineage>
</organism>
<keyword evidence="2" id="KW-1185">Reference proteome</keyword>
<gene>
    <name evidence="1" type="ORF">AWM72_09090</name>
</gene>
<evidence type="ECO:0000313" key="2">
    <source>
        <dbReference type="Proteomes" id="UP000069912"/>
    </source>
</evidence>
<name>A0A109RE61_9LACT</name>
<reference evidence="1 2" key="1">
    <citation type="journal article" date="2016" name="Genome Announc.">
        <title>Complete Genome Sequences of Aerococcus christensenii CCUG 28831T, Aerococcus sanguinicola CCUG 43001T, Aerococcus urinae CCUG 36881T, Aerococcus urinaeequi CCUG 28094T, Aerococcus urinaehominis CCUG 42038 BT, and Aerococcus viridans CCUG 4311T.</title>
        <authorList>
            <person name="Carkaci D."/>
            <person name="Dargis R."/>
            <person name="Nielsen X.C."/>
            <person name="Skovgaard O."/>
            <person name="Fuursted K."/>
            <person name="Christensen J.J."/>
        </authorList>
    </citation>
    <scope>NUCLEOTIDE SEQUENCE [LARGE SCALE GENOMIC DNA]</scope>
    <source>
        <strain evidence="1 2">CCUG43001</strain>
    </source>
</reference>
<reference evidence="2" key="2">
    <citation type="submission" date="2016-01" db="EMBL/GenBank/DDBJ databases">
        <title>Six Aerococcus type strain genome sequencing and assembly using PacBio and Illumina Hiseq.</title>
        <authorList>
            <person name="Carkaci D."/>
            <person name="Dargis R."/>
            <person name="Nielsen X.C."/>
            <person name="Skovgaard O."/>
            <person name="Fuursted K."/>
            <person name="Christensen J.J."/>
        </authorList>
    </citation>
    <scope>NUCLEOTIDE SEQUENCE [LARGE SCALE GENOMIC DNA]</scope>
    <source>
        <strain evidence="2">CCUG43001</strain>
    </source>
</reference>
<dbReference type="EMBL" id="CP014160">
    <property type="protein sequence ID" value="AMB94899.1"/>
    <property type="molecule type" value="Genomic_DNA"/>
</dbReference>
<dbReference type="Proteomes" id="UP000069912">
    <property type="component" value="Chromosome"/>
</dbReference>
<evidence type="ECO:0000313" key="1">
    <source>
        <dbReference type="EMBL" id="AMB94899.1"/>
    </source>
</evidence>
<sequence>MSKIIQIDGRDVKLATNGATAILYKKEFGRDFFSDLLILIKSLSGAYTATEEQQNLNLNDLTYEDLSHLDLTVLYRLVYIMAKTANPDLPDLMTWLASFEEFPVADILPDTLENLYGLLQRSKKSRTIGMQGMNY</sequence>
<dbReference type="KEGG" id="asan:AWM72_09090"/>
<dbReference type="GeneID" id="92904223"/>
<proteinExistence type="predicted"/>
<dbReference type="AlphaFoldDB" id="A0A109RE61"/>
<accession>A0A109RE61</accession>
<protein>
    <submittedName>
        <fullName evidence="1">Uncharacterized protein</fullName>
    </submittedName>
</protein>
<dbReference type="RefSeq" id="WP_067976432.1">
    <property type="nucleotide sequence ID" value="NZ_CAJHKM010000003.1"/>
</dbReference>